<dbReference type="SUPFAM" id="SSF56317">
    <property type="entry name" value="Carbon-nitrogen hydrolase"/>
    <property type="match status" value="1"/>
</dbReference>
<dbReference type="PANTHER" id="PTHR43674:SF2">
    <property type="entry name" value="BETA-UREIDOPROPIONASE"/>
    <property type="match status" value="1"/>
</dbReference>
<organism evidence="5 6">
    <name type="scientific">Pseudonocardia spirodelae</name>
    <dbReference type="NCBI Taxonomy" id="3133431"/>
    <lineage>
        <taxon>Bacteria</taxon>
        <taxon>Bacillati</taxon>
        <taxon>Actinomycetota</taxon>
        <taxon>Actinomycetes</taxon>
        <taxon>Pseudonocardiales</taxon>
        <taxon>Pseudonocardiaceae</taxon>
        <taxon>Pseudonocardia</taxon>
    </lineage>
</organism>
<feature type="domain" description="CN hydrolase" evidence="4">
    <location>
        <begin position="7"/>
        <end position="251"/>
    </location>
</feature>
<dbReference type="RefSeq" id="WP_340286095.1">
    <property type="nucleotide sequence ID" value="NZ_JBBJUP010000002.1"/>
</dbReference>
<dbReference type="GO" id="GO:0016787">
    <property type="term" value="F:hydrolase activity"/>
    <property type="evidence" value="ECO:0007669"/>
    <property type="project" value="UniProtKB-KW"/>
</dbReference>
<dbReference type="Gene3D" id="3.60.110.10">
    <property type="entry name" value="Carbon-nitrogen hydrolase"/>
    <property type="match status" value="1"/>
</dbReference>
<keyword evidence="6" id="KW-1185">Reference proteome</keyword>
<sequence length="291" mass="30636">MSSDGPVTVAACRIPARIDAPDPALAQRAVREAAGRGARLAVLPELTVCGYAFHDAAEARAAAEPLDGPTVGRFAALSGDLGCVVVAGLAELGDDGRVYNSAVVVEDGVLRASYRKAHLWDRERELFTPGAAPPPVVATAAGRIAPLVCYDLEFPEWVRRAAEDGAEIVAAPVNWPRRPTPDGQDPLEVAKVRAVAGAYRVHVVAADRCGTEREVAWFGTPVVADADGDVLAGPGGPPADAPLVLTAVLDPARARDKFLTPRNHVLRDRRPELYRETPPDPDPGGAPPWPA</sequence>
<feature type="compositionally biased region" description="Pro residues" evidence="3">
    <location>
        <begin position="280"/>
        <end position="291"/>
    </location>
</feature>
<evidence type="ECO:0000313" key="5">
    <source>
        <dbReference type="EMBL" id="MEJ8277983.1"/>
    </source>
</evidence>
<evidence type="ECO:0000256" key="2">
    <source>
        <dbReference type="ARBA" id="ARBA00022801"/>
    </source>
</evidence>
<dbReference type="EMBL" id="JBBJUP010000002">
    <property type="protein sequence ID" value="MEJ8277983.1"/>
    <property type="molecule type" value="Genomic_DNA"/>
</dbReference>
<dbReference type="InterPro" id="IPR036526">
    <property type="entry name" value="C-N_Hydrolase_sf"/>
</dbReference>
<protein>
    <submittedName>
        <fullName evidence="5">Nitrilase-related carbon-nitrogen hydrolase</fullName>
    </submittedName>
</protein>
<evidence type="ECO:0000256" key="3">
    <source>
        <dbReference type="SAM" id="MobiDB-lite"/>
    </source>
</evidence>
<dbReference type="InterPro" id="IPR001110">
    <property type="entry name" value="UPF0012_CS"/>
</dbReference>
<comment type="similarity">
    <text evidence="1">Belongs to the carbon-nitrogen hydrolase superfamily. NIT1/NIT2 family.</text>
</comment>
<evidence type="ECO:0000256" key="1">
    <source>
        <dbReference type="ARBA" id="ARBA00010613"/>
    </source>
</evidence>
<dbReference type="InterPro" id="IPR003010">
    <property type="entry name" value="C-N_Hydrolase"/>
</dbReference>
<gene>
    <name evidence="5" type="ORF">WJX68_03480</name>
</gene>
<dbReference type="PANTHER" id="PTHR43674">
    <property type="entry name" value="NITRILASE C965.09-RELATED"/>
    <property type="match status" value="1"/>
</dbReference>
<name>A0ABU8T2Y6_9PSEU</name>
<feature type="compositionally biased region" description="Basic and acidic residues" evidence="3">
    <location>
        <begin position="260"/>
        <end position="278"/>
    </location>
</feature>
<evidence type="ECO:0000313" key="6">
    <source>
        <dbReference type="Proteomes" id="UP001364211"/>
    </source>
</evidence>
<accession>A0ABU8T2Y6</accession>
<keyword evidence="2 5" id="KW-0378">Hydrolase</keyword>
<evidence type="ECO:0000259" key="4">
    <source>
        <dbReference type="PROSITE" id="PS50263"/>
    </source>
</evidence>
<dbReference type="PROSITE" id="PS50263">
    <property type="entry name" value="CN_HYDROLASE"/>
    <property type="match status" value="1"/>
</dbReference>
<reference evidence="5 6" key="1">
    <citation type="submission" date="2024-03" db="EMBL/GenBank/DDBJ databases">
        <title>Draft genome sequence of Pseudonocardia sp. DW16-2.</title>
        <authorList>
            <person name="Duangmal K."/>
        </authorList>
    </citation>
    <scope>NUCLEOTIDE SEQUENCE [LARGE SCALE GENOMIC DNA]</scope>
    <source>
        <strain evidence="5 6">DW16-2</strain>
    </source>
</reference>
<dbReference type="Proteomes" id="UP001364211">
    <property type="component" value="Unassembled WGS sequence"/>
</dbReference>
<comment type="caution">
    <text evidence="5">The sequence shown here is derived from an EMBL/GenBank/DDBJ whole genome shotgun (WGS) entry which is preliminary data.</text>
</comment>
<proteinExistence type="inferred from homology"/>
<dbReference type="Pfam" id="PF00795">
    <property type="entry name" value="CN_hydrolase"/>
    <property type="match status" value="1"/>
</dbReference>
<dbReference type="PROSITE" id="PS01227">
    <property type="entry name" value="UPF0012"/>
    <property type="match status" value="1"/>
</dbReference>
<feature type="region of interest" description="Disordered" evidence="3">
    <location>
        <begin position="260"/>
        <end position="291"/>
    </location>
</feature>
<dbReference type="InterPro" id="IPR050345">
    <property type="entry name" value="Aliph_Amidase/BUP"/>
</dbReference>